<feature type="domain" description="C2H2-type" evidence="14">
    <location>
        <begin position="31"/>
        <end position="58"/>
    </location>
</feature>
<dbReference type="GO" id="GO:0005634">
    <property type="term" value="C:nucleus"/>
    <property type="evidence" value="ECO:0007669"/>
    <property type="project" value="UniProtKB-SubCell"/>
</dbReference>
<name>A0A9P6QCV2_9FUNG</name>
<comment type="function">
    <text evidence="1">May be involved in transcriptional regulation.</text>
</comment>
<dbReference type="PROSITE" id="PS00028">
    <property type="entry name" value="ZINC_FINGER_C2H2_1"/>
    <property type="match status" value="2"/>
</dbReference>
<keyword evidence="11" id="KW-0539">Nucleus</keyword>
<evidence type="ECO:0000256" key="2">
    <source>
        <dbReference type="ARBA" id="ARBA00004123"/>
    </source>
</evidence>
<dbReference type="AlphaFoldDB" id="A0A9P6QCV2"/>
<feature type="region of interest" description="Disordered" evidence="13">
    <location>
        <begin position="1"/>
        <end position="27"/>
    </location>
</feature>
<dbReference type="PROSITE" id="PS50157">
    <property type="entry name" value="ZINC_FINGER_C2H2_2"/>
    <property type="match status" value="2"/>
</dbReference>
<dbReference type="Pfam" id="PF00096">
    <property type="entry name" value="zf-C2H2"/>
    <property type="match status" value="2"/>
</dbReference>
<comment type="subcellular location">
    <subcellularLocation>
        <location evidence="2">Nucleus</location>
    </subcellularLocation>
</comment>
<keyword evidence="9" id="KW-0238">DNA-binding</keyword>
<protein>
    <recommendedName>
        <fullName evidence="14">C2H2-type domain-containing protein</fullName>
    </recommendedName>
</protein>
<evidence type="ECO:0000313" key="16">
    <source>
        <dbReference type="Proteomes" id="UP000726737"/>
    </source>
</evidence>
<keyword evidence="16" id="KW-1185">Reference proteome</keyword>
<keyword evidence="4" id="KW-0479">Metal-binding</keyword>
<dbReference type="GO" id="GO:0000433">
    <property type="term" value="P:carbon catabolite repression of transcription from RNA polymerase II promoter by glucose"/>
    <property type="evidence" value="ECO:0007669"/>
    <property type="project" value="TreeGrafter"/>
</dbReference>
<dbReference type="PANTHER" id="PTHR47428">
    <property type="entry name" value="REGULATORY PROTEIN MIG1-RELATED"/>
    <property type="match status" value="1"/>
</dbReference>
<dbReference type="EMBL" id="JAAAJA010000053">
    <property type="protein sequence ID" value="KAG0264309.1"/>
    <property type="molecule type" value="Genomic_DNA"/>
</dbReference>
<dbReference type="SMART" id="SM00355">
    <property type="entry name" value="ZnF_C2H2"/>
    <property type="match status" value="2"/>
</dbReference>
<gene>
    <name evidence="15" type="ORF">BG011_007057</name>
</gene>
<dbReference type="Gene3D" id="3.30.160.60">
    <property type="entry name" value="Classic Zinc Finger"/>
    <property type="match status" value="2"/>
</dbReference>
<evidence type="ECO:0000256" key="8">
    <source>
        <dbReference type="ARBA" id="ARBA00023015"/>
    </source>
</evidence>
<evidence type="ECO:0000256" key="11">
    <source>
        <dbReference type="ARBA" id="ARBA00023242"/>
    </source>
</evidence>
<comment type="caution">
    <text evidence="15">The sequence shown here is derived from an EMBL/GenBank/DDBJ whole genome shotgun (WGS) entry which is preliminary data.</text>
</comment>
<keyword evidence="5" id="KW-0677">Repeat</keyword>
<evidence type="ECO:0000259" key="14">
    <source>
        <dbReference type="PROSITE" id="PS50157"/>
    </source>
</evidence>
<evidence type="ECO:0000256" key="1">
    <source>
        <dbReference type="ARBA" id="ARBA00003767"/>
    </source>
</evidence>
<dbReference type="GO" id="GO:0008270">
    <property type="term" value="F:zinc ion binding"/>
    <property type="evidence" value="ECO:0007669"/>
    <property type="project" value="UniProtKB-KW"/>
</dbReference>
<evidence type="ECO:0000256" key="13">
    <source>
        <dbReference type="SAM" id="MobiDB-lite"/>
    </source>
</evidence>
<keyword evidence="7" id="KW-0862">Zinc</keyword>
<dbReference type="OrthoDB" id="654211at2759"/>
<evidence type="ECO:0000256" key="10">
    <source>
        <dbReference type="ARBA" id="ARBA00023163"/>
    </source>
</evidence>
<dbReference type="PANTHER" id="PTHR47428:SF2">
    <property type="entry name" value="ZINC FINGER PROTEIN RSV1"/>
    <property type="match status" value="1"/>
</dbReference>
<dbReference type="GO" id="GO:0005737">
    <property type="term" value="C:cytoplasm"/>
    <property type="evidence" value="ECO:0007669"/>
    <property type="project" value="TreeGrafter"/>
</dbReference>
<accession>A0A9P6QCV2</accession>
<evidence type="ECO:0000256" key="6">
    <source>
        <dbReference type="ARBA" id="ARBA00022771"/>
    </source>
</evidence>
<dbReference type="FunFam" id="3.30.160.60:FF:000446">
    <property type="entry name" value="Zinc finger protein"/>
    <property type="match status" value="1"/>
</dbReference>
<feature type="compositionally biased region" description="Polar residues" evidence="13">
    <location>
        <begin position="1"/>
        <end position="21"/>
    </location>
</feature>
<dbReference type="FunFam" id="3.30.160.60:FF:000226">
    <property type="entry name" value="Zinc finger protein 236 variant"/>
    <property type="match status" value="1"/>
</dbReference>
<dbReference type="SUPFAM" id="SSF57667">
    <property type="entry name" value="beta-beta-alpha zinc fingers"/>
    <property type="match status" value="1"/>
</dbReference>
<organism evidence="15 16">
    <name type="scientific">Mortierella polycephala</name>
    <dbReference type="NCBI Taxonomy" id="41804"/>
    <lineage>
        <taxon>Eukaryota</taxon>
        <taxon>Fungi</taxon>
        <taxon>Fungi incertae sedis</taxon>
        <taxon>Mucoromycota</taxon>
        <taxon>Mortierellomycotina</taxon>
        <taxon>Mortierellomycetes</taxon>
        <taxon>Mortierellales</taxon>
        <taxon>Mortierellaceae</taxon>
        <taxon>Mortierella</taxon>
    </lineage>
</organism>
<evidence type="ECO:0000256" key="4">
    <source>
        <dbReference type="ARBA" id="ARBA00022723"/>
    </source>
</evidence>
<evidence type="ECO:0000256" key="7">
    <source>
        <dbReference type="ARBA" id="ARBA00022833"/>
    </source>
</evidence>
<evidence type="ECO:0000256" key="12">
    <source>
        <dbReference type="PROSITE-ProRule" id="PRU00042"/>
    </source>
</evidence>
<feature type="domain" description="C2H2-type" evidence="14">
    <location>
        <begin position="59"/>
        <end position="88"/>
    </location>
</feature>
<evidence type="ECO:0000256" key="3">
    <source>
        <dbReference type="ARBA" id="ARBA00006991"/>
    </source>
</evidence>
<evidence type="ECO:0000313" key="15">
    <source>
        <dbReference type="EMBL" id="KAG0264309.1"/>
    </source>
</evidence>
<feature type="region of interest" description="Disordered" evidence="13">
    <location>
        <begin position="175"/>
        <end position="196"/>
    </location>
</feature>
<keyword evidence="8" id="KW-0805">Transcription regulation</keyword>
<reference evidence="15" key="1">
    <citation type="journal article" date="2020" name="Fungal Divers.">
        <title>Resolving the Mortierellaceae phylogeny through synthesis of multi-gene phylogenetics and phylogenomics.</title>
        <authorList>
            <person name="Vandepol N."/>
            <person name="Liber J."/>
            <person name="Desiro A."/>
            <person name="Na H."/>
            <person name="Kennedy M."/>
            <person name="Barry K."/>
            <person name="Grigoriev I.V."/>
            <person name="Miller A.N."/>
            <person name="O'Donnell K."/>
            <person name="Stajich J.E."/>
            <person name="Bonito G."/>
        </authorList>
    </citation>
    <scope>NUCLEOTIDE SEQUENCE</scope>
    <source>
        <strain evidence="15">KOD948</strain>
    </source>
</reference>
<dbReference type="InterPro" id="IPR051007">
    <property type="entry name" value="creA/MIG_C2H2-ZnF"/>
</dbReference>
<evidence type="ECO:0000256" key="9">
    <source>
        <dbReference type="ARBA" id="ARBA00023125"/>
    </source>
</evidence>
<keyword evidence="10" id="KW-0804">Transcription</keyword>
<dbReference type="Proteomes" id="UP000726737">
    <property type="component" value="Unassembled WGS sequence"/>
</dbReference>
<comment type="similarity">
    <text evidence="3">Belongs to the krueppel C2H2-type zinc-finger protein family.</text>
</comment>
<evidence type="ECO:0000256" key="5">
    <source>
        <dbReference type="ARBA" id="ARBA00022737"/>
    </source>
</evidence>
<keyword evidence="6 12" id="KW-0863">Zinc-finger</keyword>
<dbReference type="InterPro" id="IPR013087">
    <property type="entry name" value="Znf_C2H2_type"/>
</dbReference>
<sequence>MSKSARSGTKQKRTTSTSASVRSGEDAPRPYKCHFCPKSFHRLEHQTRHIRTHTGERPHQCTFVACQKRFSRSDELTRHMRIHTAIKVKKERVAPVMTAPAAVPSNIAIKPHMKMVMVAFEDESFSNSAILAPLTSPSYSSYMAASALPKIRCESSGPLRMSPYPCPSKDYNRHSRYYLQPSPPASANSSPQSMIMSDTESDDVIASPLFTPESSPIPMATASNRPFPAPAQLHHYHMQMQPPLSKQPCGHQRMSDSMCYDRYDSMPHLVLAPIRPPHGPVALPPISAILPHFL</sequence>
<proteinExistence type="inferred from homology"/>
<dbReference type="GO" id="GO:0000978">
    <property type="term" value="F:RNA polymerase II cis-regulatory region sequence-specific DNA binding"/>
    <property type="evidence" value="ECO:0007669"/>
    <property type="project" value="TreeGrafter"/>
</dbReference>
<dbReference type="InterPro" id="IPR036236">
    <property type="entry name" value="Znf_C2H2_sf"/>
</dbReference>